<proteinExistence type="predicted"/>
<reference evidence="1" key="1">
    <citation type="submission" date="2022-08" db="EMBL/GenBank/DDBJ databases">
        <title>Genome Sequence of Pycnoporus sanguineus.</title>
        <authorList>
            <person name="Buettner E."/>
        </authorList>
    </citation>
    <scope>NUCLEOTIDE SEQUENCE</scope>
    <source>
        <strain evidence="1">CG-C14</strain>
    </source>
</reference>
<sequence length="452" mass="50821">MSRIIVPSPRTSARAGSQVVCQKSKRREKTRSRKRKQRRTRTRSGRNPCVDDDDEGAEDVDDESVGDKRRMGAWRSEAHLQSLEDGAEEAADDPNTEAAAVIPAASKCRMKTHRHYRLVVKEVGLPLQEFPCAHQDAYQKAGVMHRDISVGNILIMPPTSKDKESTYRGLLADWELSKRLDDYEAGARHPDRTGTWQFMSVHIQDHPEAQVQIADELESFLHVMIYCAIRYLPHTCVDVGRFMYTYFDDGERRQQESEYTCGLLKGVIMEKGALITPDRVPITFFRSAPVTDSKKSSTASKKRPSAPPPPPPPPPPPHPINHVISKLLPMFSARYRIAPDRSADPLDAFATGRFSSSFQPPLQQQQGEPIESAETHSAMLDLLNMASEEAAPLWPGREDRVADQLKPNYNPNKPNKTHEKPTKPAKRARPRDAVYGVPIKSTKRRRGDGPRA</sequence>
<gene>
    <name evidence="1" type="ORF">NUW54_g9474</name>
</gene>
<dbReference type="Proteomes" id="UP001144978">
    <property type="component" value="Unassembled WGS sequence"/>
</dbReference>
<accession>A0ACC1P7Z3</accession>
<comment type="caution">
    <text evidence="1">The sequence shown here is derived from an EMBL/GenBank/DDBJ whole genome shotgun (WGS) entry which is preliminary data.</text>
</comment>
<dbReference type="EMBL" id="JANSHE010003179">
    <property type="protein sequence ID" value="KAJ2987267.1"/>
    <property type="molecule type" value="Genomic_DNA"/>
</dbReference>
<name>A0ACC1P7Z3_9APHY</name>
<keyword evidence="2" id="KW-1185">Reference proteome</keyword>
<organism evidence="1 2">
    <name type="scientific">Trametes sanguinea</name>
    <dbReference type="NCBI Taxonomy" id="158606"/>
    <lineage>
        <taxon>Eukaryota</taxon>
        <taxon>Fungi</taxon>
        <taxon>Dikarya</taxon>
        <taxon>Basidiomycota</taxon>
        <taxon>Agaricomycotina</taxon>
        <taxon>Agaricomycetes</taxon>
        <taxon>Polyporales</taxon>
        <taxon>Polyporaceae</taxon>
        <taxon>Trametes</taxon>
    </lineage>
</organism>
<evidence type="ECO:0000313" key="2">
    <source>
        <dbReference type="Proteomes" id="UP001144978"/>
    </source>
</evidence>
<evidence type="ECO:0000313" key="1">
    <source>
        <dbReference type="EMBL" id="KAJ2987267.1"/>
    </source>
</evidence>
<protein>
    <submittedName>
        <fullName evidence="1">Uncharacterized protein</fullName>
    </submittedName>
</protein>